<evidence type="ECO:0000256" key="2">
    <source>
        <dbReference type="ARBA" id="ARBA00006745"/>
    </source>
</evidence>
<evidence type="ECO:0000256" key="8">
    <source>
        <dbReference type="RuleBase" id="RU366009"/>
    </source>
</evidence>
<dbReference type="InterPro" id="IPR011059">
    <property type="entry name" value="Metal-dep_hydrolase_composite"/>
</dbReference>
<dbReference type="RefSeq" id="WP_105090957.1">
    <property type="nucleotide sequence ID" value="NZ_PPDB01000004.1"/>
</dbReference>
<organism evidence="10 11">
    <name type="scientific">Veillonella denticariosi JCM 15641</name>
    <dbReference type="NCBI Taxonomy" id="1298594"/>
    <lineage>
        <taxon>Bacteria</taxon>
        <taxon>Bacillati</taxon>
        <taxon>Bacillota</taxon>
        <taxon>Negativicutes</taxon>
        <taxon>Veillonellales</taxon>
        <taxon>Veillonellaceae</taxon>
        <taxon>Veillonella</taxon>
    </lineage>
</organism>
<dbReference type="PANTHER" id="PTHR11271:SF6">
    <property type="entry name" value="GUANINE DEAMINASE"/>
    <property type="match status" value="1"/>
</dbReference>
<evidence type="ECO:0000259" key="9">
    <source>
        <dbReference type="Pfam" id="PF01979"/>
    </source>
</evidence>
<dbReference type="AlphaFoldDB" id="A0A2S7Z8P4"/>
<comment type="catalytic activity">
    <reaction evidence="8">
        <text>guanine + H2O + H(+) = xanthine + NH4(+)</text>
        <dbReference type="Rhea" id="RHEA:14665"/>
        <dbReference type="ChEBI" id="CHEBI:15377"/>
        <dbReference type="ChEBI" id="CHEBI:15378"/>
        <dbReference type="ChEBI" id="CHEBI:16235"/>
        <dbReference type="ChEBI" id="CHEBI:17712"/>
        <dbReference type="ChEBI" id="CHEBI:28938"/>
        <dbReference type="EC" id="3.5.4.3"/>
    </reaction>
</comment>
<keyword evidence="6 8" id="KW-0862">Zinc</keyword>
<keyword evidence="11" id="KW-1185">Reference proteome</keyword>
<dbReference type="InterPro" id="IPR006680">
    <property type="entry name" value="Amidohydro-rel"/>
</dbReference>
<dbReference type="SUPFAM" id="SSF51556">
    <property type="entry name" value="Metallo-dependent hydrolases"/>
    <property type="match status" value="1"/>
</dbReference>
<dbReference type="GO" id="GO:0008270">
    <property type="term" value="F:zinc ion binding"/>
    <property type="evidence" value="ECO:0007669"/>
    <property type="project" value="UniProtKB-UniRule"/>
</dbReference>
<dbReference type="InterPro" id="IPR051607">
    <property type="entry name" value="Metallo-dep_hydrolases"/>
</dbReference>
<dbReference type="GO" id="GO:0006147">
    <property type="term" value="P:guanine catabolic process"/>
    <property type="evidence" value="ECO:0007669"/>
    <property type="project" value="UniProtKB-UniRule"/>
</dbReference>
<dbReference type="Gene3D" id="2.30.40.10">
    <property type="entry name" value="Urease, subunit C, domain 1"/>
    <property type="match status" value="1"/>
</dbReference>
<evidence type="ECO:0000256" key="1">
    <source>
        <dbReference type="ARBA" id="ARBA00004984"/>
    </source>
</evidence>
<dbReference type="NCBIfam" id="TIGR02967">
    <property type="entry name" value="guan_deamin"/>
    <property type="match status" value="1"/>
</dbReference>
<protein>
    <recommendedName>
        <fullName evidence="3 7">Guanine deaminase</fullName>
        <shortName evidence="8">Guanase</shortName>
        <ecNumber evidence="3 7">3.5.4.3</ecNumber>
    </recommendedName>
    <alternativeName>
        <fullName evidence="8">Guanine aminohydrolase</fullName>
    </alternativeName>
</protein>
<dbReference type="STRING" id="1298594.GCA_001312465_02437"/>
<dbReference type="UniPathway" id="UPA00603">
    <property type="reaction ID" value="UER00660"/>
</dbReference>
<feature type="domain" description="Amidohydrolase-related" evidence="9">
    <location>
        <begin position="59"/>
        <end position="419"/>
    </location>
</feature>
<comment type="caution">
    <text evidence="10">The sequence shown here is derived from an EMBL/GenBank/DDBJ whole genome shotgun (WGS) entry which is preliminary data.</text>
</comment>
<dbReference type="FunFam" id="3.20.20.140:FF:000022">
    <property type="entry name" value="Guanine deaminase"/>
    <property type="match status" value="1"/>
</dbReference>
<evidence type="ECO:0000256" key="3">
    <source>
        <dbReference type="ARBA" id="ARBA00012781"/>
    </source>
</evidence>
<dbReference type="GO" id="GO:0008892">
    <property type="term" value="F:guanine deaminase activity"/>
    <property type="evidence" value="ECO:0007669"/>
    <property type="project" value="UniProtKB-UniRule"/>
</dbReference>
<sequence length="429" mass="48111">MNSVYIVKGNIIYTSRPAEFSVIPNGYVIVRNGCIAYCGESIPSEYEAYPVEDYGDNLIIPGFVDTHAHAPQFCNRGLGMDKELLPWLETYTFPEEAKFSDLEYAKTVYSAFVNELWRYGTTRSILFGTIHKESTLLLMKLLSEAGLSAFVGKVNMDRNSPDYLIEDTERSLHDTRVWLEEAQQFGPLVRPIVTPRFVPSCTSRLMSGLGDLAVEYNVPIQSHLSENHGEIDWVHSLHPDSSSYTDVYCEHRLMGTVPTVMAHCIHLSDEEMERMHETKTMVAHCPYSNVNLSSGIAPIRKLLNHGISIALGSDISGGHDISMAKVLTEAVGLSKMKWAEVDKSYAPLTLPEAFYMATRGGGQFFGDVGSFETGYEFDALVIDDHELFDPNERSIEERLERWLYIGDDRHIVGRYVAGKSLDTPPMAIV</sequence>
<keyword evidence="5 8" id="KW-0378">Hydrolase</keyword>
<dbReference type="InterPro" id="IPR014311">
    <property type="entry name" value="Guanine_deaminase"/>
</dbReference>
<comment type="similarity">
    <text evidence="2 8">Belongs to the metallo-dependent hydrolases superfamily. ATZ/TRZ family.</text>
</comment>
<dbReference type="EC" id="3.5.4.3" evidence="3 7"/>
<gene>
    <name evidence="10" type="primary">guaD</name>
    <name evidence="10" type="ORF">VEHSUH05_05270</name>
</gene>
<dbReference type="Gene3D" id="3.20.20.140">
    <property type="entry name" value="Metal-dependent hydrolases"/>
    <property type="match status" value="1"/>
</dbReference>
<evidence type="ECO:0000313" key="11">
    <source>
        <dbReference type="Proteomes" id="UP000237916"/>
    </source>
</evidence>
<evidence type="ECO:0000313" key="10">
    <source>
        <dbReference type="EMBL" id="PQL19589.1"/>
    </source>
</evidence>
<comment type="cofactor">
    <cofactor evidence="8">
        <name>Zn(2+)</name>
        <dbReference type="ChEBI" id="CHEBI:29105"/>
    </cofactor>
    <text evidence="8">Binds 1 zinc ion per subunit.</text>
</comment>
<keyword evidence="4 8" id="KW-0479">Metal-binding</keyword>
<comment type="pathway">
    <text evidence="1 8">Purine metabolism; guanine degradation; xanthine from guanine: step 1/1.</text>
</comment>
<evidence type="ECO:0000256" key="5">
    <source>
        <dbReference type="ARBA" id="ARBA00022801"/>
    </source>
</evidence>
<dbReference type="OrthoDB" id="9807210at2"/>
<dbReference type="PANTHER" id="PTHR11271">
    <property type="entry name" value="GUANINE DEAMINASE"/>
    <property type="match status" value="1"/>
</dbReference>
<proteinExistence type="inferred from homology"/>
<dbReference type="Pfam" id="PF01979">
    <property type="entry name" value="Amidohydro_1"/>
    <property type="match status" value="1"/>
</dbReference>
<dbReference type="Proteomes" id="UP000237916">
    <property type="component" value="Unassembled WGS sequence"/>
</dbReference>
<evidence type="ECO:0000256" key="4">
    <source>
        <dbReference type="ARBA" id="ARBA00022723"/>
    </source>
</evidence>
<dbReference type="SUPFAM" id="SSF51338">
    <property type="entry name" value="Composite domain of metallo-dependent hydrolases"/>
    <property type="match status" value="1"/>
</dbReference>
<evidence type="ECO:0000256" key="6">
    <source>
        <dbReference type="ARBA" id="ARBA00022833"/>
    </source>
</evidence>
<reference evidence="10 11" key="1">
    <citation type="submission" date="2018-01" db="EMBL/GenBank/DDBJ databases">
        <title>Draft genome sequences of clinical isolates and type strains of oral Veillonella including Veillonella infantum sp., nov.</title>
        <authorList>
            <person name="Mashima I."/>
            <person name="Liao Y.-C."/>
            <person name="Sabharwal A."/>
            <person name="Haase E.M."/>
            <person name="Nakazawa F."/>
            <person name="Scannapieco F.A."/>
        </authorList>
    </citation>
    <scope>NUCLEOTIDE SEQUENCE [LARGE SCALE GENOMIC DNA]</scope>
    <source>
        <strain evidence="10 11">JCM 15641</strain>
    </source>
</reference>
<dbReference type="EMBL" id="PPDB01000004">
    <property type="protein sequence ID" value="PQL19589.1"/>
    <property type="molecule type" value="Genomic_DNA"/>
</dbReference>
<evidence type="ECO:0000256" key="7">
    <source>
        <dbReference type="NCBIfam" id="TIGR02967"/>
    </source>
</evidence>
<dbReference type="GO" id="GO:0005829">
    <property type="term" value="C:cytosol"/>
    <property type="evidence" value="ECO:0007669"/>
    <property type="project" value="TreeGrafter"/>
</dbReference>
<comment type="function">
    <text evidence="8">Catalyzes the hydrolytic deamination of guanine, producing xanthine and ammonia.</text>
</comment>
<dbReference type="InterPro" id="IPR032466">
    <property type="entry name" value="Metal_Hydrolase"/>
</dbReference>
<accession>A0A2S7Z8P4</accession>
<name>A0A2S7Z8P4_9FIRM</name>